<dbReference type="EC" id="3.5.1.25" evidence="3"/>
<sequence>MGDSKLTQFFNCKILRDHQIIDEHLWIQNGKIVDPEKIFYDERRMADFRFDCGGKLIAPGFIDIQINGGFGVDFSHDIDSVDKNVSIVARGILAHGVTSFCPTLVTSEPQVYKKVLSRLRKTPGGKHGATVLGAHVEGPFISPDKKGAHSLSKIVTFDKGFDSVREVYGNLSNIAIITLAPELAGSMEVIDKLVEQGITVSLGHSSADINIAEEAVRHGASLITHLFNAMLPFHHRDPGIIGLLSSDNIDSSKVYYGIIADGVHTHPSALRIANSTHPEGNFLPTFLAVRLGGKERYSRVLIISYSGHSSADIHIAEEAVRHGASLITHLFNAMLPFHHRDPGIIGLLSSDNIDSSKVYYGIIADGVHTHPSALRIANSTHPEGSITPFNGCVQFFMSLTGSITPFNGCVQFFMRSTRCSLVHALEVASLHPAKALGLEQHKGTLDFGADADFVILDEGLHVYSTWIAGDCVYTDTETTRNRCPAECHC</sequence>
<dbReference type="InterPro" id="IPR011059">
    <property type="entry name" value="Metal-dep_hydrolase_composite"/>
</dbReference>
<comment type="similarity">
    <text evidence="2">Belongs to the metallo-dependent hydrolases superfamily. NagA family.</text>
</comment>
<dbReference type="InterPro" id="IPR032466">
    <property type="entry name" value="Metal_Hydrolase"/>
</dbReference>
<dbReference type="RefSeq" id="XP_026676668.1">
    <property type="nucleotide sequence ID" value="XM_026820867.1"/>
</dbReference>
<evidence type="ECO:0000256" key="8">
    <source>
        <dbReference type="ARBA" id="ARBA00047647"/>
    </source>
</evidence>
<keyword evidence="6" id="KW-0378">Hydrolase</keyword>
<evidence type="ECO:0000313" key="11">
    <source>
        <dbReference type="RefSeq" id="XP_026676668.1"/>
    </source>
</evidence>
<feature type="domain" description="Amidohydrolase-related" evidence="9">
    <location>
        <begin position="57"/>
        <end position="272"/>
    </location>
</feature>
<keyword evidence="7" id="KW-0119">Carbohydrate metabolism</keyword>
<keyword evidence="10" id="KW-1185">Reference proteome</keyword>
<proteinExistence type="inferred from homology"/>
<gene>
    <name evidence="11" type="primary">LOC103505855</name>
</gene>
<protein>
    <recommendedName>
        <fullName evidence="4">N-acetylglucosamine-6-phosphate deacetylase</fullName>
        <ecNumber evidence="3">3.5.1.25</ecNumber>
    </recommendedName>
</protein>
<dbReference type="GO" id="GO:0006046">
    <property type="term" value="P:N-acetylglucosamine catabolic process"/>
    <property type="evidence" value="ECO:0007669"/>
    <property type="project" value="TreeGrafter"/>
</dbReference>
<dbReference type="PANTHER" id="PTHR11113">
    <property type="entry name" value="N-ACETYLGLUCOSAMINE-6-PHOSPHATE DEACETYLASE"/>
    <property type="match status" value="1"/>
</dbReference>
<accession>A0A3Q0IPR9</accession>
<reference evidence="11" key="1">
    <citation type="submission" date="2025-08" db="UniProtKB">
        <authorList>
            <consortium name="RefSeq"/>
        </authorList>
    </citation>
    <scope>IDENTIFICATION</scope>
</reference>
<dbReference type="AlphaFoldDB" id="A0A3Q0IPR9"/>
<evidence type="ECO:0000256" key="6">
    <source>
        <dbReference type="ARBA" id="ARBA00022801"/>
    </source>
</evidence>
<dbReference type="SUPFAM" id="SSF51556">
    <property type="entry name" value="Metallo-dependent hydrolases"/>
    <property type="match status" value="2"/>
</dbReference>
<evidence type="ECO:0000259" key="9">
    <source>
        <dbReference type="Pfam" id="PF01979"/>
    </source>
</evidence>
<dbReference type="GO" id="GO:0046872">
    <property type="term" value="F:metal ion binding"/>
    <property type="evidence" value="ECO:0007669"/>
    <property type="project" value="UniProtKB-KW"/>
</dbReference>
<dbReference type="InterPro" id="IPR006680">
    <property type="entry name" value="Amidohydro-rel"/>
</dbReference>
<dbReference type="Pfam" id="PF01979">
    <property type="entry name" value="Amidohydro_1"/>
    <property type="match status" value="2"/>
</dbReference>
<evidence type="ECO:0000256" key="7">
    <source>
        <dbReference type="ARBA" id="ARBA00023277"/>
    </source>
</evidence>
<dbReference type="PaxDb" id="121845-A0A3Q0IPR9"/>
<dbReference type="Gene3D" id="2.30.40.10">
    <property type="entry name" value="Urease, subunit C, domain 1"/>
    <property type="match status" value="1"/>
</dbReference>
<dbReference type="KEGG" id="dci:103505855"/>
<name>A0A3Q0IPR9_DIACI</name>
<dbReference type="PANTHER" id="PTHR11113:SF14">
    <property type="entry name" value="N-ACETYLGLUCOSAMINE-6-PHOSPHATE DEACETYLASE"/>
    <property type="match status" value="1"/>
</dbReference>
<comment type="cofactor">
    <cofactor evidence="1">
        <name>a divalent metal cation</name>
        <dbReference type="ChEBI" id="CHEBI:60240"/>
    </cofactor>
</comment>
<comment type="catalytic activity">
    <reaction evidence="8">
        <text>N-acetyl-D-glucosamine 6-phosphate + H2O = D-glucosamine 6-phosphate + acetate</text>
        <dbReference type="Rhea" id="RHEA:22936"/>
        <dbReference type="ChEBI" id="CHEBI:15377"/>
        <dbReference type="ChEBI" id="CHEBI:30089"/>
        <dbReference type="ChEBI" id="CHEBI:57513"/>
        <dbReference type="ChEBI" id="CHEBI:58725"/>
        <dbReference type="EC" id="3.5.1.25"/>
    </reaction>
</comment>
<dbReference type="GO" id="GO:0106279">
    <property type="term" value="P:negative regulation of UDP-N-acetylglucosamine biosynthetic process"/>
    <property type="evidence" value="ECO:0007669"/>
    <property type="project" value="UniProtKB-ARBA"/>
</dbReference>
<dbReference type="Gene3D" id="3.20.20.140">
    <property type="entry name" value="Metal-dependent hydrolases"/>
    <property type="match status" value="3"/>
</dbReference>
<organism evidence="10 11">
    <name type="scientific">Diaphorina citri</name>
    <name type="common">Asian citrus psyllid</name>
    <dbReference type="NCBI Taxonomy" id="121845"/>
    <lineage>
        <taxon>Eukaryota</taxon>
        <taxon>Metazoa</taxon>
        <taxon>Ecdysozoa</taxon>
        <taxon>Arthropoda</taxon>
        <taxon>Hexapoda</taxon>
        <taxon>Insecta</taxon>
        <taxon>Pterygota</taxon>
        <taxon>Neoptera</taxon>
        <taxon>Paraneoptera</taxon>
        <taxon>Hemiptera</taxon>
        <taxon>Sternorrhyncha</taxon>
        <taxon>Psylloidea</taxon>
        <taxon>Psyllidae</taxon>
        <taxon>Diaphorininae</taxon>
        <taxon>Diaphorina</taxon>
    </lineage>
</organism>
<dbReference type="FunFam" id="3.20.20.140:FF:000023">
    <property type="entry name" value="N-acetylglucosamine-6-phosphate deacetylase"/>
    <property type="match status" value="1"/>
</dbReference>
<dbReference type="GeneID" id="103505855"/>
<dbReference type="GO" id="GO:0019262">
    <property type="term" value="P:N-acetylneuraminate catabolic process"/>
    <property type="evidence" value="ECO:0007669"/>
    <property type="project" value="UniProtKB-ARBA"/>
</dbReference>
<evidence type="ECO:0000256" key="4">
    <source>
        <dbReference type="ARBA" id="ARBA00018029"/>
    </source>
</evidence>
<evidence type="ECO:0000313" key="10">
    <source>
        <dbReference type="Proteomes" id="UP000079169"/>
    </source>
</evidence>
<keyword evidence="5" id="KW-0479">Metal-binding</keyword>
<dbReference type="GO" id="GO:0008448">
    <property type="term" value="F:N-acetylglucosamine-6-phosphate deacetylase activity"/>
    <property type="evidence" value="ECO:0007669"/>
    <property type="project" value="UniProtKB-EC"/>
</dbReference>
<evidence type="ECO:0000256" key="5">
    <source>
        <dbReference type="ARBA" id="ARBA00022723"/>
    </source>
</evidence>
<evidence type="ECO:0000256" key="2">
    <source>
        <dbReference type="ARBA" id="ARBA00010716"/>
    </source>
</evidence>
<dbReference type="STRING" id="121845.A0A3Q0IPR9"/>
<evidence type="ECO:0000256" key="1">
    <source>
        <dbReference type="ARBA" id="ARBA00001968"/>
    </source>
</evidence>
<feature type="domain" description="Amidohydrolase-related" evidence="9">
    <location>
        <begin position="307"/>
        <end position="470"/>
    </location>
</feature>
<evidence type="ECO:0000256" key="3">
    <source>
        <dbReference type="ARBA" id="ARBA00011899"/>
    </source>
</evidence>
<dbReference type="SUPFAM" id="SSF51338">
    <property type="entry name" value="Composite domain of metallo-dependent hydrolases"/>
    <property type="match status" value="1"/>
</dbReference>
<dbReference type="Proteomes" id="UP000079169">
    <property type="component" value="Unplaced"/>
</dbReference>